<keyword evidence="4" id="KW-1185">Reference proteome</keyword>
<feature type="signal peptide" evidence="2">
    <location>
        <begin position="1"/>
        <end position="36"/>
    </location>
</feature>
<feature type="region of interest" description="Disordered" evidence="1">
    <location>
        <begin position="143"/>
        <end position="163"/>
    </location>
</feature>
<evidence type="ECO:0000313" key="4">
    <source>
        <dbReference type="Proteomes" id="UP000736672"/>
    </source>
</evidence>
<evidence type="ECO:0000313" key="3">
    <source>
        <dbReference type="EMBL" id="KAH7273086.1"/>
    </source>
</evidence>
<proteinExistence type="predicted"/>
<keyword evidence="2" id="KW-0732">Signal</keyword>
<sequence length="188" mass="21140">MSLVPRLPASLGLRRFPYLLLCCFEIWAASVSQSEALPQPSCIKTSRKACRTGAESNRPRYQSGGRQGLQKVGAHSRGIASPVPYQIDGTINRWQSQLVHSYKSFHLSMPRIKDHFKHQSPVLSKETSDQEIVWNYCADEPRHHSQRGHERINRSVASGHRSRRGLYVPASSASSVDINGFQSYPARL</sequence>
<accession>A0A9P9L329</accession>
<dbReference type="Proteomes" id="UP000736672">
    <property type="component" value="Unassembled WGS sequence"/>
</dbReference>
<evidence type="ECO:0000256" key="2">
    <source>
        <dbReference type="SAM" id="SignalP"/>
    </source>
</evidence>
<protein>
    <submittedName>
        <fullName evidence="3">Uncharacterized protein</fullName>
    </submittedName>
</protein>
<feature type="chain" id="PRO_5040338219" evidence="2">
    <location>
        <begin position="37"/>
        <end position="188"/>
    </location>
</feature>
<organism evidence="3 4">
    <name type="scientific">Fusarium solani</name>
    <name type="common">Filamentous fungus</name>
    <dbReference type="NCBI Taxonomy" id="169388"/>
    <lineage>
        <taxon>Eukaryota</taxon>
        <taxon>Fungi</taxon>
        <taxon>Dikarya</taxon>
        <taxon>Ascomycota</taxon>
        <taxon>Pezizomycotina</taxon>
        <taxon>Sordariomycetes</taxon>
        <taxon>Hypocreomycetidae</taxon>
        <taxon>Hypocreales</taxon>
        <taxon>Nectriaceae</taxon>
        <taxon>Fusarium</taxon>
        <taxon>Fusarium solani species complex</taxon>
    </lineage>
</organism>
<comment type="caution">
    <text evidence="3">The sequence shown here is derived from an EMBL/GenBank/DDBJ whole genome shotgun (WGS) entry which is preliminary data.</text>
</comment>
<dbReference type="EMBL" id="JAGTJS010000003">
    <property type="protein sequence ID" value="KAH7273086.1"/>
    <property type="molecule type" value="Genomic_DNA"/>
</dbReference>
<dbReference type="AlphaFoldDB" id="A0A9P9L329"/>
<reference evidence="3" key="1">
    <citation type="journal article" date="2021" name="Nat. Commun.">
        <title>Genetic determinants of endophytism in the Arabidopsis root mycobiome.</title>
        <authorList>
            <person name="Mesny F."/>
            <person name="Miyauchi S."/>
            <person name="Thiergart T."/>
            <person name="Pickel B."/>
            <person name="Atanasova L."/>
            <person name="Karlsson M."/>
            <person name="Huettel B."/>
            <person name="Barry K.W."/>
            <person name="Haridas S."/>
            <person name="Chen C."/>
            <person name="Bauer D."/>
            <person name="Andreopoulos W."/>
            <person name="Pangilinan J."/>
            <person name="LaButti K."/>
            <person name="Riley R."/>
            <person name="Lipzen A."/>
            <person name="Clum A."/>
            <person name="Drula E."/>
            <person name="Henrissat B."/>
            <person name="Kohler A."/>
            <person name="Grigoriev I.V."/>
            <person name="Martin F.M."/>
            <person name="Hacquard S."/>
        </authorList>
    </citation>
    <scope>NUCLEOTIDE SEQUENCE</scope>
    <source>
        <strain evidence="3">FSSC 5 MPI-SDFR-AT-0091</strain>
    </source>
</reference>
<feature type="compositionally biased region" description="Basic and acidic residues" evidence="1">
    <location>
        <begin position="143"/>
        <end position="153"/>
    </location>
</feature>
<name>A0A9P9L329_FUSSL</name>
<gene>
    <name evidence="3" type="ORF">B0J15DRAFT_194252</name>
</gene>
<evidence type="ECO:0000256" key="1">
    <source>
        <dbReference type="SAM" id="MobiDB-lite"/>
    </source>
</evidence>